<dbReference type="KEGG" id="sarm:DVA86_18220"/>
<dbReference type="RefSeq" id="WP_208879651.1">
    <property type="nucleotide sequence ID" value="NZ_CP031320.1"/>
</dbReference>
<evidence type="ECO:0000256" key="3">
    <source>
        <dbReference type="SAM" id="MobiDB-lite"/>
    </source>
</evidence>
<feature type="compositionally biased region" description="Basic and acidic residues" evidence="3">
    <location>
        <begin position="69"/>
        <end position="81"/>
    </location>
</feature>
<dbReference type="Proteomes" id="UP000254425">
    <property type="component" value="Chromosome"/>
</dbReference>
<evidence type="ECO:0000313" key="5">
    <source>
        <dbReference type="EMBL" id="AXK34298.1"/>
    </source>
</evidence>
<evidence type="ECO:0000256" key="1">
    <source>
        <dbReference type="ARBA" id="ARBA00022741"/>
    </source>
</evidence>
<sequence length="445" mass="47622">MDAGVPPRSPVLGAAGAVLTAVRAGATMLRLGTDRTAQPRTTEGSPVPDVDDPRRVGMRTRMASTSPYESHESHERHENQERHEWLRRAQDRLAGRGSVVLHGPHGIGKTYAATALADARRERGELTLWTAPARAEQPLPYCALADLLRTVDDAALAALPAPQQRALRAVLRREPLPPGGLDTLALRLAVLGALGRLAAASAVLLVIDSAQWVDRPSTEVLAFVARRLDPARVHAVVTENTEPGGAPAYAPALCTGGALEIALPPLTQPEVAALLAGRGRPELPHWLTQRVYEASGGNPMFALEIARAIDHRGGPPDRAEPLPLTRRLREAVADRLDRLDPATRWVLLLAATAAQPTLGLLRHSAAARTGRTEQGDRTDPGARTDPTPRTDPGAPTPGAPGSVRCPCLRRGTAPHPPLQCRPLLLRQNQLGLRPPNTRHQATLHI</sequence>
<dbReference type="Gene3D" id="3.40.50.300">
    <property type="entry name" value="P-loop containing nucleotide triphosphate hydrolases"/>
    <property type="match status" value="1"/>
</dbReference>
<reference evidence="5 6" key="1">
    <citation type="submission" date="2018-07" db="EMBL/GenBank/DDBJ databases">
        <title>Draft genome of the type strain Streptomyces armeniacus ATCC 15676.</title>
        <authorList>
            <person name="Labana P."/>
            <person name="Gosse J.T."/>
            <person name="Boddy C.N."/>
        </authorList>
    </citation>
    <scope>NUCLEOTIDE SEQUENCE [LARGE SCALE GENOMIC DNA]</scope>
    <source>
        <strain evidence="5 6">ATCC 15676</strain>
    </source>
</reference>
<keyword evidence="2" id="KW-0067">ATP-binding</keyword>
<feature type="compositionally biased region" description="Polar residues" evidence="3">
    <location>
        <begin position="35"/>
        <end position="44"/>
    </location>
</feature>
<dbReference type="PANTHER" id="PTHR16305:SF35">
    <property type="entry name" value="TRANSCRIPTIONAL ACTIVATOR DOMAIN"/>
    <property type="match status" value="1"/>
</dbReference>
<feature type="domain" description="Orc1-like AAA ATPase" evidence="4">
    <location>
        <begin position="89"/>
        <end position="230"/>
    </location>
</feature>
<accession>A0A345XRN2</accession>
<name>A0A345XRN2_9ACTN</name>
<feature type="region of interest" description="Disordered" evidence="3">
    <location>
        <begin position="62"/>
        <end position="81"/>
    </location>
</feature>
<dbReference type="InterPro" id="IPR041664">
    <property type="entry name" value="AAA_16"/>
</dbReference>
<dbReference type="GO" id="GO:0005524">
    <property type="term" value="F:ATP binding"/>
    <property type="evidence" value="ECO:0007669"/>
    <property type="project" value="UniProtKB-KW"/>
</dbReference>
<feature type="region of interest" description="Disordered" evidence="3">
    <location>
        <begin position="32"/>
        <end position="56"/>
    </location>
</feature>
<protein>
    <recommendedName>
        <fullName evidence="4">Orc1-like AAA ATPase domain-containing protein</fullName>
    </recommendedName>
</protein>
<dbReference type="Pfam" id="PF13191">
    <property type="entry name" value="AAA_16"/>
    <property type="match status" value="1"/>
</dbReference>
<dbReference type="InterPro" id="IPR027417">
    <property type="entry name" value="P-loop_NTPase"/>
</dbReference>
<dbReference type="EMBL" id="CP031320">
    <property type="protein sequence ID" value="AXK34298.1"/>
    <property type="molecule type" value="Genomic_DNA"/>
</dbReference>
<dbReference type="AlphaFoldDB" id="A0A345XRN2"/>
<dbReference type="SUPFAM" id="SSF52540">
    <property type="entry name" value="P-loop containing nucleoside triphosphate hydrolases"/>
    <property type="match status" value="1"/>
</dbReference>
<organism evidence="5 6">
    <name type="scientific">Streptomyces armeniacus</name>
    <dbReference type="NCBI Taxonomy" id="83291"/>
    <lineage>
        <taxon>Bacteria</taxon>
        <taxon>Bacillati</taxon>
        <taxon>Actinomycetota</taxon>
        <taxon>Actinomycetes</taxon>
        <taxon>Kitasatosporales</taxon>
        <taxon>Streptomycetaceae</taxon>
        <taxon>Streptomyces</taxon>
    </lineage>
</organism>
<evidence type="ECO:0000256" key="2">
    <source>
        <dbReference type="ARBA" id="ARBA00022840"/>
    </source>
</evidence>
<proteinExistence type="predicted"/>
<dbReference type="GO" id="GO:0005737">
    <property type="term" value="C:cytoplasm"/>
    <property type="evidence" value="ECO:0007669"/>
    <property type="project" value="TreeGrafter"/>
</dbReference>
<dbReference type="GO" id="GO:0004016">
    <property type="term" value="F:adenylate cyclase activity"/>
    <property type="evidence" value="ECO:0007669"/>
    <property type="project" value="TreeGrafter"/>
</dbReference>
<dbReference type="PANTHER" id="PTHR16305">
    <property type="entry name" value="TESTICULAR SOLUBLE ADENYLYL CYCLASE"/>
    <property type="match status" value="1"/>
</dbReference>
<evidence type="ECO:0000259" key="4">
    <source>
        <dbReference type="Pfam" id="PF13191"/>
    </source>
</evidence>
<feature type="region of interest" description="Disordered" evidence="3">
    <location>
        <begin position="365"/>
        <end position="410"/>
    </location>
</feature>
<evidence type="ECO:0000313" key="6">
    <source>
        <dbReference type="Proteomes" id="UP000254425"/>
    </source>
</evidence>
<keyword evidence="6" id="KW-1185">Reference proteome</keyword>
<feature type="compositionally biased region" description="Basic and acidic residues" evidence="3">
    <location>
        <begin position="370"/>
        <end position="388"/>
    </location>
</feature>
<gene>
    <name evidence="5" type="ORF">DVA86_18220</name>
</gene>
<keyword evidence="1" id="KW-0547">Nucleotide-binding</keyword>